<evidence type="ECO:0000256" key="2">
    <source>
        <dbReference type="ARBA" id="ARBA00009045"/>
    </source>
</evidence>
<evidence type="ECO:0000256" key="3">
    <source>
        <dbReference type="ARBA" id="ARBA00022692"/>
    </source>
</evidence>
<evidence type="ECO:0000313" key="9">
    <source>
        <dbReference type="EMBL" id="KAL3113497.1"/>
    </source>
</evidence>
<dbReference type="PANTHER" id="PTHR45965">
    <property type="entry name" value="INACTIVE RHOMBOID PROTEIN"/>
    <property type="match status" value="1"/>
</dbReference>
<accession>A0ABD2LE47</accession>
<dbReference type="Pfam" id="PF01694">
    <property type="entry name" value="Rhomboid"/>
    <property type="match status" value="1"/>
</dbReference>
<feature type="transmembrane region" description="Helical" evidence="7">
    <location>
        <begin position="634"/>
        <end position="653"/>
    </location>
</feature>
<dbReference type="InterPro" id="IPR051512">
    <property type="entry name" value="Inactive_Rhomboid"/>
</dbReference>
<evidence type="ECO:0000256" key="5">
    <source>
        <dbReference type="ARBA" id="ARBA00022989"/>
    </source>
</evidence>
<proteinExistence type="inferred from homology"/>
<organism evidence="9 10">
    <name type="scientific">Heterodera trifolii</name>
    <dbReference type="NCBI Taxonomy" id="157864"/>
    <lineage>
        <taxon>Eukaryota</taxon>
        <taxon>Metazoa</taxon>
        <taxon>Ecdysozoa</taxon>
        <taxon>Nematoda</taxon>
        <taxon>Chromadorea</taxon>
        <taxon>Rhabditida</taxon>
        <taxon>Tylenchina</taxon>
        <taxon>Tylenchomorpha</taxon>
        <taxon>Tylenchoidea</taxon>
        <taxon>Heteroderidae</taxon>
        <taxon>Heteroderinae</taxon>
        <taxon>Heterodera</taxon>
    </lineage>
</organism>
<dbReference type="Gene3D" id="1.20.1540.10">
    <property type="entry name" value="Rhomboid-like"/>
    <property type="match status" value="1"/>
</dbReference>
<dbReference type="GO" id="GO:0005789">
    <property type="term" value="C:endoplasmic reticulum membrane"/>
    <property type="evidence" value="ECO:0007669"/>
    <property type="project" value="UniProtKB-SubCell"/>
</dbReference>
<gene>
    <name evidence="9" type="ORF">niasHT_013607</name>
</gene>
<evidence type="ECO:0000313" key="10">
    <source>
        <dbReference type="Proteomes" id="UP001620626"/>
    </source>
</evidence>
<evidence type="ECO:0000256" key="7">
    <source>
        <dbReference type="SAM" id="Phobius"/>
    </source>
</evidence>
<comment type="similarity">
    <text evidence="2">Belongs to the peptidase S54 family.</text>
</comment>
<dbReference type="EMBL" id="JBICBT010000446">
    <property type="protein sequence ID" value="KAL3113497.1"/>
    <property type="molecule type" value="Genomic_DNA"/>
</dbReference>
<feature type="transmembrane region" description="Helical" evidence="7">
    <location>
        <begin position="603"/>
        <end position="622"/>
    </location>
</feature>
<dbReference type="InterPro" id="IPR022764">
    <property type="entry name" value="Peptidase_S54_rhomboid_dom"/>
</dbReference>
<feature type="transmembrane region" description="Helical" evidence="7">
    <location>
        <begin position="296"/>
        <end position="318"/>
    </location>
</feature>
<comment type="caution">
    <text evidence="9">The sequence shown here is derived from an EMBL/GenBank/DDBJ whole genome shotgun (WGS) entry which is preliminary data.</text>
</comment>
<feature type="domain" description="Peptidase S54 rhomboid" evidence="8">
    <location>
        <begin position="537"/>
        <end position="673"/>
    </location>
</feature>
<dbReference type="AlphaFoldDB" id="A0ABD2LE47"/>
<dbReference type="InterPro" id="IPR035952">
    <property type="entry name" value="Rhomboid-like_sf"/>
</dbReference>
<keyword evidence="6 7" id="KW-0472">Membrane</keyword>
<feature type="transmembrane region" description="Helical" evidence="7">
    <location>
        <begin position="687"/>
        <end position="711"/>
    </location>
</feature>
<reference evidence="9 10" key="1">
    <citation type="submission" date="2024-10" db="EMBL/GenBank/DDBJ databases">
        <authorList>
            <person name="Kim D."/>
        </authorList>
    </citation>
    <scope>NUCLEOTIDE SEQUENCE [LARGE SCALE GENOMIC DNA]</scope>
    <source>
        <strain evidence="9">BH-2024</strain>
    </source>
</reference>
<protein>
    <recommendedName>
        <fullName evidence="8">Peptidase S54 rhomboid domain-containing protein</fullName>
    </recommendedName>
</protein>
<dbReference type="Proteomes" id="UP001620626">
    <property type="component" value="Unassembled WGS sequence"/>
</dbReference>
<dbReference type="SUPFAM" id="SSF144091">
    <property type="entry name" value="Rhomboid-like"/>
    <property type="match status" value="1"/>
</dbReference>
<comment type="subcellular location">
    <subcellularLocation>
        <location evidence="1">Endoplasmic reticulum membrane</location>
        <topology evidence="1">Multi-pass membrane protein</topology>
    </subcellularLocation>
</comment>
<name>A0ABD2LE47_9BILA</name>
<evidence type="ECO:0000259" key="8">
    <source>
        <dbReference type="Pfam" id="PF01694"/>
    </source>
</evidence>
<evidence type="ECO:0000256" key="4">
    <source>
        <dbReference type="ARBA" id="ARBA00022824"/>
    </source>
</evidence>
<dbReference type="PANTHER" id="PTHR45965:SF3">
    <property type="entry name" value="INACTIVE RHOMBOID PROTEIN 1"/>
    <property type="match status" value="1"/>
</dbReference>
<keyword evidence="5 7" id="KW-1133">Transmembrane helix</keyword>
<sequence>MDDEKWSQRRFRHLSKQYGIKAELLVSDKVRSCSRLTETFCYVDGDSTVPTSSSRNAVIRAHSLNRQPRGSGIIEQKESVFQMALSGLSSVLHGRQITRSTSRRRHNQMPTYLSVRKRDKNFVCSSSFPSNRQIQRYFREDPTFFGATPIETPFSLPLHSQSQTPAEQPKFYTPSHDNEQVHEELELDDVTACDVLFFEECPERSPHILNETYNRHIGRQVAIEPLKMVSKLQRVLRLIGFGHKETGSGIRSRVKFKFSVKQKAKRVPRLPIFGEFRPNPEVARRLKDTSNDYRPYFTYWISTVHLLITFFMLIFHGIGTDYSNGLNVIERSGDVMGSSLSPLHIVVWEQNNIWMGPRFADLVHTGAKFTPCMRRDDKIYEQITEERKTEAESTGCCVGLSGCFQTSECSKQFATLLKWTNGTFPEMNYSRVVCGQDPRYCARPRSVHPYVWGLNISNWPICEKHSPSIPKSEKHMHCTVTGRPCCIQMHGQCRITSREYCDFVRGQFHPNATLCSQISCLNEVCGMTPFLRRDIPDQLYRLFTPLFIHAGIIRCVISLTLYLTIMCRFEIMIGWLRLSSIYFVSGIGGYLASAVFVPYMPEVGPVGSEGGILGALIVNVLYNWDYLMNPLRALMFHLLIAVILLLTGFLPYIDNWAQLFGFIFGSLMALVVIPYFSFGSKGGDKRLLVITVASTIMALLLSFLLVLFFFFPLNYELLGLLNCPFSAKICDHHGLILRNWLPI</sequence>
<keyword evidence="3 7" id="KW-0812">Transmembrane</keyword>
<evidence type="ECO:0000256" key="1">
    <source>
        <dbReference type="ARBA" id="ARBA00004477"/>
    </source>
</evidence>
<feature type="transmembrane region" description="Helical" evidence="7">
    <location>
        <begin position="659"/>
        <end position="678"/>
    </location>
</feature>
<evidence type="ECO:0000256" key="6">
    <source>
        <dbReference type="ARBA" id="ARBA00023136"/>
    </source>
</evidence>
<feature type="transmembrane region" description="Helical" evidence="7">
    <location>
        <begin position="575"/>
        <end position="597"/>
    </location>
</feature>
<feature type="transmembrane region" description="Helical" evidence="7">
    <location>
        <begin position="542"/>
        <end position="563"/>
    </location>
</feature>
<keyword evidence="10" id="KW-1185">Reference proteome</keyword>
<keyword evidence="4" id="KW-0256">Endoplasmic reticulum</keyword>